<dbReference type="PANTHER" id="PTHR31170:SF25">
    <property type="entry name" value="BNAA09G04570D PROTEIN"/>
    <property type="match status" value="1"/>
</dbReference>
<keyword evidence="3" id="KW-1185">Reference proteome</keyword>
<evidence type="ECO:0000313" key="3">
    <source>
        <dbReference type="Proteomes" id="UP001187471"/>
    </source>
</evidence>
<feature type="transmembrane region" description="Helical" evidence="1">
    <location>
        <begin position="403"/>
        <end position="430"/>
    </location>
</feature>
<accession>A0AA88RUN2</accession>
<dbReference type="AlphaFoldDB" id="A0AA88RUN2"/>
<keyword evidence="1" id="KW-0472">Membrane</keyword>
<evidence type="ECO:0000256" key="1">
    <source>
        <dbReference type="SAM" id="Phobius"/>
    </source>
</evidence>
<dbReference type="Proteomes" id="UP001187471">
    <property type="component" value="Unassembled WGS sequence"/>
</dbReference>
<dbReference type="InterPro" id="IPR004158">
    <property type="entry name" value="DUF247_pln"/>
</dbReference>
<comment type="caution">
    <text evidence="2">The sequence shown here is derived from an EMBL/GenBank/DDBJ whole genome shotgun (WGS) entry which is preliminary data.</text>
</comment>
<dbReference type="Pfam" id="PF03140">
    <property type="entry name" value="DUF247"/>
    <property type="match status" value="1"/>
</dbReference>
<gene>
    <name evidence="2" type="ORF">RJ640_001767</name>
</gene>
<reference evidence="2" key="1">
    <citation type="submission" date="2022-12" db="EMBL/GenBank/DDBJ databases">
        <title>Draft genome assemblies for two species of Escallonia (Escalloniales).</title>
        <authorList>
            <person name="Chanderbali A."/>
            <person name="Dervinis C."/>
            <person name="Anghel I."/>
            <person name="Soltis D."/>
            <person name="Soltis P."/>
            <person name="Zapata F."/>
        </authorList>
    </citation>
    <scope>NUCLEOTIDE SEQUENCE</scope>
    <source>
        <strain evidence="2">UCBG92.1500</strain>
        <tissue evidence="2">Leaf</tissue>
    </source>
</reference>
<keyword evidence="1" id="KW-1133">Transmembrane helix</keyword>
<dbReference type="PANTHER" id="PTHR31170">
    <property type="entry name" value="BNAC04G53230D PROTEIN"/>
    <property type="match status" value="1"/>
</dbReference>
<keyword evidence="1" id="KW-0812">Transmembrane</keyword>
<organism evidence="2 3">
    <name type="scientific">Escallonia rubra</name>
    <dbReference type="NCBI Taxonomy" id="112253"/>
    <lineage>
        <taxon>Eukaryota</taxon>
        <taxon>Viridiplantae</taxon>
        <taxon>Streptophyta</taxon>
        <taxon>Embryophyta</taxon>
        <taxon>Tracheophyta</taxon>
        <taxon>Spermatophyta</taxon>
        <taxon>Magnoliopsida</taxon>
        <taxon>eudicotyledons</taxon>
        <taxon>Gunneridae</taxon>
        <taxon>Pentapetalae</taxon>
        <taxon>asterids</taxon>
        <taxon>campanulids</taxon>
        <taxon>Escalloniales</taxon>
        <taxon>Escalloniaceae</taxon>
        <taxon>Escallonia</taxon>
    </lineage>
</organism>
<evidence type="ECO:0000313" key="2">
    <source>
        <dbReference type="EMBL" id="KAK2996097.1"/>
    </source>
</evidence>
<name>A0AA88RUN2_9ASTE</name>
<sequence length="432" mass="49566">MATSRNAREGEGHISDDIEDSHAPLITSIREMLHALHPIPNDCSIYRTPTALRKVNEKMYTPELVSLGPLHHGKKELQKMEKHKLRYLQTFVNRTGLSLETCISVIKKHKDIARSCYAEELELTDDEFVKMLLLDSCFVIEVIWRDTTHNRIRRQTDYLSSRELILDVMTDMILLENQIPFFLLDDLYSIAFKDNKFLKLSIRYFSALVPAEDFHKMGRNLVKPKHFLDLLRTCHLPSTPRPQSTKEAESYIRIRSAAELKEAGIDFKRGSSDCLLDIRYSSGVLQVPLIRVDDSTEIVLRNLVALEQCLYPYDSYVIDYIYFMDALIDTFKDVDLLTKKGIIKSDLGDSSTVAALFNNLGMNVMLSSTYYFHHVSVDLNAYHDVPQHKWKATFKRDYCSTPWMIASTVAAIILLALTLIQAICSIISLFKG</sequence>
<protein>
    <submittedName>
        <fullName evidence="2">Uncharacterized protein</fullName>
    </submittedName>
</protein>
<dbReference type="EMBL" id="JAVXUO010000005">
    <property type="protein sequence ID" value="KAK2996097.1"/>
    <property type="molecule type" value="Genomic_DNA"/>
</dbReference>
<proteinExistence type="predicted"/>